<gene>
    <name evidence="6" type="ORF">GA0061094_0456</name>
</gene>
<dbReference type="PANTHER" id="PTHR30136:SF35">
    <property type="entry name" value="HTH-TYPE TRANSCRIPTIONAL REGULATOR RV1719"/>
    <property type="match status" value="1"/>
</dbReference>
<sequence>MKQKYWVPALERANLIIELIANHPSKLRLIDLSKKLDINKSSMYSLLNTLETIGWIKKDKQDFYTLGPVLGSYSSAYFSQYDILETFSLEARNSINIVDEHIQLGTLVGKETFYLAREDGSSPARLVTDPGMKFPAYASAIGKINLSQLNYEELVELYPEKVFEKKTENTVETVDELWEQLVKAKKDGFITEEQEGAIGFCCVAAPIYNQENQITAGVSFTMLENSWKEKREMATEEIMKLAKKLSTNQSFVNK</sequence>
<dbReference type="GO" id="GO:0003700">
    <property type="term" value="F:DNA-binding transcription factor activity"/>
    <property type="evidence" value="ECO:0007669"/>
    <property type="project" value="TreeGrafter"/>
</dbReference>
<keyword evidence="3" id="KW-0804">Transcription</keyword>
<feature type="domain" description="HTH iclR-type" evidence="4">
    <location>
        <begin position="7"/>
        <end position="68"/>
    </location>
</feature>
<keyword evidence="7" id="KW-1185">Reference proteome</keyword>
<dbReference type="InterPro" id="IPR029016">
    <property type="entry name" value="GAF-like_dom_sf"/>
</dbReference>
<dbReference type="RefSeq" id="WP_058297351.1">
    <property type="nucleotide sequence ID" value="NZ_FMAU01000001.1"/>
</dbReference>
<dbReference type="Proteomes" id="UP000181997">
    <property type="component" value="Unassembled WGS sequence"/>
</dbReference>
<dbReference type="PROSITE" id="PS51077">
    <property type="entry name" value="HTH_ICLR"/>
    <property type="match status" value="1"/>
</dbReference>
<dbReference type="GO" id="GO:0003677">
    <property type="term" value="F:DNA binding"/>
    <property type="evidence" value="ECO:0007669"/>
    <property type="project" value="UniProtKB-KW"/>
</dbReference>
<evidence type="ECO:0000259" key="4">
    <source>
        <dbReference type="PROSITE" id="PS51077"/>
    </source>
</evidence>
<name>A0A0V8HQ11_9BACI</name>
<dbReference type="SUPFAM" id="SSF55781">
    <property type="entry name" value="GAF domain-like"/>
    <property type="match status" value="1"/>
</dbReference>
<dbReference type="InterPro" id="IPR005471">
    <property type="entry name" value="Tscrpt_reg_IclR_N"/>
</dbReference>
<accession>A0A0V8HQ11</accession>
<dbReference type="SMART" id="SM00346">
    <property type="entry name" value="HTH_ICLR"/>
    <property type="match status" value="1"/>
</dbReference>
<protein>
    <submittedName>
        <fullName evidence="6">Transcriptional regulator, IclR family</fullName>
    </submittedName>
</protein>
<reference evidence="7" key="1">
    <citation type="submission" date="2016-08" db="EMBL/GenBank/DDBJ databases">
        <authorList>
            <person name="Varghese N."/>
            <person name="Submissions Spin"/>
        </authorList>
    </citation>
    <scope>NUCLEOTIDE SEQUENCE [LARGE SCALE GENOMIC DNA]</scope>
    <source>
        <strain evidence="7">SGD-1123</strain>
    </source>
</reference>
<dbReference type="Gene3D" id="3.30.450.40">
    <property type="match status" value="1"/>
</dbReference>
<dbReference type="InterPro" id="IPR050707">
    <property type="entry name" value="HTH_MetabolicPath_Reg"/>
</dbReference>
<dbReference type="Gene3D" id="1.10.10.10">
    <property type="entry name" value="Winged helix-like DNA-binding domain superfamily/Winged helix DNA-binding domain"/>
    <property type="match status" value="1"/>
</dbReference>
<keyword evidence="2" id="KW-0238">DNA-binding</keyword>
<dbReference type="AlphaFoldDB" id="A0A0V8HQ11"/>
<dbReference type="InterPro" id="IPR036388">
    <property type="entry name" value="WH-like_DNA-bd_sf"/>
</dbReference>
<dbReference type="InterPro" id="IPR036390">
    <property type="entry name" value="WH_DNA-bd_sf"/>
</dbReference>
<dbReference type="PROSITE" id="PS51078">
    <property type="entry name" value="ICLR_ED"/>
    <property type="match status" value="1"/>
</dbReference>
<feature type="domain" description="IclR-ED" evidence="5">
    <location>
        <begin position="69"/>
        <end position="251"/>
    </location>
</feature>
<evidence type="ECO:0000313" key="7">
    <source>
        <dbReference type="Proteomes" id="UP000181997"/>
    </source>
</evidence>
<dbReference type="InterPro" id="IPR014757">
    <property type="entry name" value="Tscrpt_reg_IclR_C"/>
</dbReference>
<keyword evidence="1" id="KW-0805">Transcription regulation</keyword>
<evidence type="ECO:0000256" key="1">
    <source>
        <dbReference type="ARBA" id="ARBA00023015"/>
    </source>
</evidence>
<dbReference type="OrthoDB" id="9791752at2"/>
<dbReference type="SUPFAM" id="SSF46785">
    <property type="entry name" value="Winged helix' DNA-binding domain"/>
    <property type="match status" value="1"/>
</dbReference>
<evidence type="ECO:0000313" key="6">
    <source>
        <dbReference type="EMBL" id="SCB78118.1"/>
    </source>
</evidence>
<dbReference type="EMBL" id="FMAU01000001">
    <property type="protein sequence ID" value="SCB78118.1"/>
    <property type="molecule type" value="Genomic_DNA"/>
</dbReference>
<dbReference type="PANTHER" id="PTHR30136">
    <property type="entry name" value="HELIX-TURN-HELIX TRANSCRIPTIONAL REGULATOR, ICLR FAMILY"/>
    <property type="match status" value="1"/>
</dbReference>
<proteinExistence type="predicted"/>
<evidence type="ECO:0000259" key="5">
    <source>
        <dbReference type="PROSITE" id="PS51078"/>
    </source>
</evidence>
<evidence type="ECO:0000256" key="2">
    <source>
        <dbReference type="ARBA" id="ARBA00023125"/>
    </source>
</evidence>
<evidence type="ECO:0000256" key="3">
    <source>
        <dbReference type="ARBA" id="ARBA00023163"/>
    </source>
</evidence>
<dbReference type="Pfam" id="PF09339">
    <property type="entry name" value="HTH_IclR"/>
    <property type="match status" value="1"/>
</dbReference>
<organism evidence="6 7">
    <name type="scientific">[Bacillus] enclensis</name>
    <dbReference type="NCBI Taxonomy" id="1402860"/>
    <lineage>
        <taxon>Bacteria</taxon>
        <taxon>Bacillati</taxon>
        <taxon>Bacillota</taxon>
        <taxon>Bacilli</taxon>
        <taxon>Bacillales</taxon>
        <taxon>Bacillaceae</taxon>
        <taxon>Rossellomorea</taxon>
    </lineage>
</organism>
<dbReference type="GO" id="GO:0045892">
    <property type="term" value="P:negative regulation of DNA-templated transcription"/>
    <property type="evidence" value="ECO:0007669"/>
    <property type="project" value="UniProtKB-ARBA"/>
</dbReference>
<dbReference type="Pfam" id="PF01614">
    <property type="entry name" value="IclR_C"/>
    <property type="match status" value="1"/>
</dbReference>